<reference evidence="2 3" key="1">
    <citation type="submission" date="2019-03" db="EMBL/GenBank/DDBJ databases">
        <title>First draft genome of Liparis tanakae, snailfish: a comprehensive survey of snailfish specific genes.</title>
        <authorList>
            <person name="Kim W."/>
            <person name="Song I."/>
            <person name="Jeong J.-H."/>
            <person name="Kim D."/>
            <person name="Kim S."/>
            <person name="Ryu S."/>
            <person name="Song J.Y."/>
            <person name="Lee S.K."/>
        </authorList>
    </citation>
    <scope>NUCLEOTIDE SEQUENCE [LARGE SCALE GENOMIC DNA]</scope>
    <source>
        <tissue evidence="2">Muscle</tissue>
    </source>
</reference>
<evidence type="ECO:0000313" key="2">
    <source>
        <dbReference type="EMBL" id="TNN37732.1"/>
    </source>
</evidence>
<name>A0A4Z2FBG6_9TELE</name>
<gene>
    <name evidence="2" type="ORF">EYF80_052112</name>
</gene>
<feature type="compositionally biased region" description="Basic and acidic residues" evidence="1">
    <location>
        <begin position="1"/>
        <end position="14"/>
    </location>
</feature>
<organism evidence="2 3">
    <name type="scientific">Liparis tanakae</name>
    <name type="common">Tanaka's snailfish</name>
    <dbReference type="NCBI Taxonomy" id="230148"/>
    <lineage>
        <taxon>Eukaryota</taxon>
        <taxon>Metazoa</taxon>
        <taxon>Chordata</taxon>
        <taxon>Craniata</taxon>
        <taxon>Vertebrata</taxon>
        <taxon>Euteleostomi</taxon>
        <taxon>Actinopterygii</taxon>
        <taxon>Neopterygii</taxon>
        <taxon>Teleostei</taxon>
        <taxon>Neoteleostei</taxon>
        <taxon>Acanthomorphata</taxon>
        <taxon>Eupercaria</taxon>
        <taxon>Perciformes</taxon>
        <taxon>Cottioidei</taxon>
        <taxon>Cottales</taxon>
        <taxon>Liparidae</taxon>
        <taxon>Liparis</taxon>
    </lineage>
</organism>
<protein>
    <submittedName>
        <fullName evidence="2">Uncharacterized protein</fullName>
    </submittedName>
</protein>
<dbReference type="AlphaFoldDB" id="A0A4Z2FBG6"/>
<accession>A0A4Z2FBG6</accession>
<dbReference type="EMBL" id="SRLO01001451">
    <property type="protein sequence ID" value="TNN37732.1"/>
    <property type="molecule type" value="Genomic_DNA"/>
</dbReference>
<feature type="region of interest" description="Disordered" evidence="1">
    <location>
        <begin position="1"/>
        <end position="56"/>
    </location>
</feature>
<feature type="compositionally biased region" description="Low complexity" evidence="1">
    <location>
        <begin position="34"/>
        <end position="49"/>
    </location>
</feature>
<feature type="compositionally biased region" description="Basic and acidic residues" evidence="1">
    <location>
        <begin position="84"/>
        <end position="99"/>
    </location>
</feature>
<comment type="caution">
    <text evidence="2">The sequence shown here is derived from an EMBL/GenBank/DDBJ whole genome shotgun (WGS) entry which is preliminary data.</text>
</comment>
<keyword evidence="3" id="KW-1185">Reference proteome</keyword>
<evidence type="ECO:0000256" key="1">
    <source>
        <dbReference type="SAM" id="MobiDB-lite"/>
    </source>
</evidence>
<evidence type="ECO:0000313" key="3">
    <source>
        <dbReference type="Proteomes" id="UP000314294"/>
    </source>
</evidence>
<dbReference type="Proteomes" id="UP000314294">
    <property type="component" value="Unassembled WGS sequence"/>
</dbReference>
<feature type="region of interest" description="Disordered" evidence="1">
    <location>
        <begin position="69"/>
        <end position="99"/>
    </location>
</feature>
<sequence>MKRSRTTERNDSRLPDTSAHLRPSETLPLRDRPSSSSPPLAPRRPSVPRVARRGVRQKVDKLKKECVGRCSSGIAGGLGVGEEDEKKAKERERKGERRR</sequence>
<proteinExistence type="predicted"/>